<name>A0A972JJM2_9FLAO</name>
<gene>
    <name evidence="2" type="ORF">G6047_15950</name>
</gene>
<dbReference type="Proteomes" id="UP000712080">
    <property type="component" value="Unassembled WGS sequence"/>
</dbReference>
<feature type="transmembrane region" description="Helical" evidence="1">
    <location>
        <begin position="74"/>
        <end position="96"/>
    </location>
</feature>
<reference evidence="2" key="1">
    <citation type="submission" date="2020-02" db="EMBL/GenBank/DDBJ databases">
        <title>Flavobacterium sp. genome.</title>
        <authorList>
            <person name="Jung H.S."/>
            <person name="Baek J.H."/>
            <person name="Jeon C.O."/>
        </authorList>
    </citation>
    <scope>NUCLEOTIDE SEQUENCE</scope>
    <source>
        <strain evidence="2">SE-s28</strain>
    </source>
</reference>
<dbReference type="RefSeq" id="WP_169528620.1">
    <property type="nucleotide sequence ID" value="NZ_JAAMPU010000108.1"/>
</dbReference>
<keyword evidence="1" id="KW-0812">Transmembrane</keyword>
<dbReference type="AlphaFoldDB" id="A0A972JJM2"/>
<accession>A0A972JJM2</accession>
<keyword evidence="1" id="KW-1133">Transmembrane helix</keyword>
<evidence type="ECO:0008006" key="4">
    <source>
        <dbReference type="Google" id="ProtNLM"/>
    </source>
</evidence>
<sequence>MKRKTWYKSEVLPVGLGILSLLFVVIGIKNIENYINWLALIVTGVCVGITAGILVYGLAALVTPEIKTYKNANGFKIIHLLVFSFVAISFGTLRLINEHAVTESKCKTYMIQSLAESNSGRPAYFVFVTGENGEERLSFGKSFNASHKAGDSIELCVNTGFFGLKFYKPSNQRPQDQY</sequence>
<keyword evidence="3" id="KW-1185">Reference proteome</keyword>
<keyword evidence="1" id="KW-0472">Membrane</keyword>
<comment type="caution">
    <text evidence="2">The sequence shown here is derived from an EMBL/GenBank/DDBJ whole genome shotgun (WGS) entry which is preliminary data.</text>
</comment>
<proteinExistence type="predicted"/>
<feature type="transmembrane region" description="Helical" evidence="1">
    <location>
        <begin position="12"/>
        <end position="31"/>
    </location>
</feature>
<feature type="transmembrane region" description="Helical" evidence="1">
    <location>
        <begin position="37"/>
        <end position="62"/>
    </location>
</feature>
<dbReference type="EMBL" id="JAAMPU010000108">
    <property type="protein sequence ID" value="NMH29533.1"/>
    <property type="molecule type" value="Genomic_DNA"/>
</dbReference>
<evidence type="ECO:0000313" key="2">
    <source>
        <dbReference type="EMBL" id="NMH29533.1"/>
    </source>
</evidence>
<evidence type="ECO:0000313" key="3">
    <source>
        <dbReference type="Proteomes" id="UP000712080"/>
    </source>
</evidence>
<evidence type="ECO:0000256" key="1">
    <source>
        <dbReference type="SAM" id="Phobius"/>
    </source>
</evidence>
<organism evidence="2 3">
    <name type="scientific">Flavobacterium silvaticum</name>
    <dbReference type="NCBI Taxonomy" id="1852020"/>
    <lineage>
        <taxon>Bacteria</taxon>
        <taxon>Pseudomonadati</taxon>
        <taxon>Bacteroidota</taxon>
        <taxon>Flavobacteriia</taxon>
        <taxon>Flavobacteriales</taxon>
        <taxon>Flavobacteriaceae</taxon>
        <taxon>Flavobacterium</taxon>
    </lineage>
</organism>
<protein>
    <recommendedName>
        <fullName evidence="4">DUF3592 domain-containing protein</fullName>
    </recommendedName>
</protein>